<evidence type="ECO:0000259" key="2">
    <source>
        <dbReference type="Pfam" id="PF01266"/>
    </source>
</evidence>
<dbReference type="EMBL" id="MDLC01000022">
    <property type="protein sequence ID" value="ODS23734.1"/>
    <property type="molecule type" value="Genomic_DNA"/>
</dbReference>
<name>A0A1D2QQA6_9GAMM</name>
<comment type="caution">
    <text evidence="3">The sequence shown here is derived from an EMBL/GenBank/DDBJ whole genome shotgun (WGS) entry which is preliminary data.</text>
</comment>
<dbReference type="Gene3D" id="3.30.9.10">
    <property type="entry name" value="D-Amino Acid Oxidase, subunit A, domain 2"/>
    <property type="match status" value="1"/>
</dbReference>
<feature type="domain" description="FAD dependent oxidoreductase" evidence="2">
    <location>
        <begin position="33"/>
        <end position="380"/>
    </location>
</feature>
<gene>
    <name evidence="3" type="ORF">AB835_07510</name>
</gene>
<dbReference type="PANTHER" id="PTHR13847:SF287">
    <property type="entry name" value="FAD-DEPENDENT OXIDOREDUCTASE DOMAIN-CONTAINING PROTEIN 1"/>
    <property type="match status" value="1"/>
</dbReference>
<dbReference type="GO" id="GO:0005737">
    <property type="term" value="C:cytoplasm"/>
    <property type="evidence" value="ECO:0007669"/>
    <property type="project" value="TreeGrafter"/>
</dbReference>
<evidence type="ECO:0000313" key="4">
    <source>
        <dbReference type="Proteomes" id="UP000242502"/>
    </source>
</evidence>
<accession>A0A1D2QQA6</accession>
<dbReference type="Proteomes" id="UP000242502">
    <property type="component" value="Unassembled WGS sequence"/>
</dbReference>
<dbReference type="InterPro" id="IPR036188">
    <property type="entry name" value="FAD/NAD-bd_sf"/>
</dbReference>
<dbReference type="InterPro" id="IPR006076">
    <property type="entry name" value="FAD-dep_OxRdtase"/>
</dbReference>
<dbReference type="AlphaFoldDB" id="A0A1D2QQA6"/>
<dbReference type="SUPFAM" id="SSF51905">
    <property type="entry name" value="FAD/NAD(P)-binding domain"/>
    <property type="match status" value="1"/>
</dbReference>
<sequence>MPYTLLKYGLNKNVPFKKHIGLPQPTELKKSYDVVIIGGGSHGIAIAYYLAKYHGITNVAVLEKAYLGKANIAYNITTVRSNYLTPEEVKFYAQSLKLFKRMSHEFDFNMTYSQRGQLTLAHTDAAIRSFRQQAEINQYYGSHSKLIGPKDIQELVPALNMNPAHKPILAGLWHIDGVTTSHNAVTFGYAKEATKRGVELHQLTEVTDIIVENGKVTGINTNRGKVKCGVAVQAVAEYSSLIAEKAGFKVPVISYPLQAIVSQPMKPLLDPLVSSSALHCYVQQTGHGEILFGGGYGSYPPYSTRATLELKETLLAHAIEMFSFVADLRLLRQWTGVAEMTSDCNPIMGLSPVENYYLDAGWGTWGFKSTPICGKTMAKLIASGGKVPDLIAPFAMDRFHRLTQVNRNEGKSLRVKTT</sequence>
<dbReference type="PANTHER" id="PTHR13847">
    <property type="entry name" value="SARCOSINE DEHYDROGENASE-RELATED"/>
    <property type="match status" value="1"/>
</dbReference>
<evidence type="ECO:0000313" key="3">
    <source>
        <dbReference type="EMBL" id="ODS23734.1"/>
    </source>
</evidence>
<dbReference type="SUPFAM" id="SSF54373">
    <property type="entry name" value="FAD-linked reductases, C-terminal domain"/>
    <property type="match status" value="1"/>
</dbReference>
<dbReference type="GO" id="GO:0016491">
    <property type="term" value="F:oxidoreductase activity"/>
    <property type="evidence" value="ECO:0007669"/>
    <property type="project" value="UniProtKB-KW"/>
</dbReference>
<proteinExistence type="predicted"/>
<organism evidence="3 4">
    <name type="scientific">Candidatus Endobugula sertula</name>
    <name type="common">Bugula neritina bacterial symbiont</name>
    <dbReference type="NCBI Taxonomy" id="62101"/>
    <lineage>
        <taxon>Bacteria</taxon>
        <taxon>Pseudomonadati</taxon>
        <taxon>Pseudomonadota</taxon>
        <taxon>Gammaproteobacteria</taxon>
        <taxon>Cellvibrionales</taxon>
        <taxon>Cellvibrionaceae</taxon>
        <taxon>Candidatus Endobugula</taxon>
    </lineage>
</organism>
<dbReference type="Pfam" id="PF01266">
    <property type="entry name" value="DAO"/>
    <property type="match status" value="1"/>
</dbReference>
<keyword evidence="1" id="KW-0560">Oxidoreductase</keyword>
<evidence type="ECO:0000256" key="1">
    <source>
        <dbReference type="ARBA" id="ARBA00023002"/>
    </source>
</evidence>
<reference evidence="3 4" key="1">
    <citation type="journal article" date="2016" name="Appl. Environ. Microbiol.">
        <title>Lack of Overt Genome Reduction in the Bryostatin-Producing Bryozoan Symbiont "Candidatus Endobugula sertula".</title>
        <authorList>
            <person name="Miller I.J."/>
            <person name="Vanee N."/>
            <person name="Fong S.S."/>
            <person name="Lim-Fong G.E."/>
            <person name="Kwan J.C."/>
        </authorList>
    </citation>
    <scope>NUCLEOTIDE SEQUENCE [LARGE SCALE GENOMIC DNA]</scope>
    <source>
        <strain evidence="3">AB1-4</strain>
    </source>
</reference>
<protein>
    <submittedName>
        <fullName evidence="3">Sarcosine oxidase subunit beta</fullName>
    </submittedName>
</protein>
<dbReference type="Gene3D" id="3.50.50.60">
    <property type="entry name" value="FAD/NAD(P)-binding domain"/>
    <property type="match status" value="1"/>
</dbReference>
<dbReference type="STRING" id="62101.AB835_07510"/>